<dbReference type="SUPFAM" id="SSF46689">
    <property type="entry name" value="Homeodomain-like"/>
    <property type="match status" value="1"/>
</dbReference>
<evidence type="ECO:0000313" key="6">
    <source>
        <dbReference type="Proteomes" id="UP000287910"/>
    </source>
</evidence>
<keyword evidence="6" id="KW-1185">Reference proteome</keyword>
<sequence>MTKKTDLRVLKTQKLIKEALISLIDRKGFESITIQDVADEALINRATFYLHYQDKYDLLEQISNAYLNELMDAADITFHLKKGEVNVNRFKITLRKVIENIEKNKLFYQVMLGPNGIPNFTNKIEKLLSDKFKMTFNSVYGNLNQLEVPVDLILSFISSAYIGVLKWWLSDEGSTYSVDFMVEQLATLITKGPINAIGHKIIFNEEDN</sequence>
<dbReference type="InterPro" id="IPR039532">
    <property type="entry name" value="TetR_C_Firmicutes"/>
</dbReference>
<dbReference type="RefSeq" id="WP_126659680.1">
    <property type="nucleotide sequence ID" value="NZ_RYYR01000018.1"/>
</dbReference>
<organism evidence="5 6">
    <name type="scientific">Lysinibacillus antri</name>
    <dbReference type="NCBI Taxonomy" id="2498145"/>
    <lineage>
        <taxon>Bacteria</taxon>
        <taxon>Bacillati</taxon>
        <taxon>Bacillota</taxon>
        <taxon>Bacilli</taxon>
        <taxon>Bacillales</taxon>
        <taxon>Bacillaceae</taxon>
        <taxon>Lysinibacillus</taxon>
    </lineage>
</organism>
<dbReference type="InterPro" id="IPR009057">
    <property type="entry name" value="Homeodomain-like_sf"/>
</dbReference>
<feature type="domain" description="HTH tetR-type" evidence="4">
    <location>
        <begin position="10"/>
        <end position="70"/>
    </location>
</feature>
<evidence type="ECO:0000313" key="5">
    <source>
        <dbReference type="EMBL" id="RUL50929.1"/>
    </source>
</evidence>
<dbReference type="PANTHER" id="PTHR43479:SF7">
    <property type="entry name" value="TETR-FAMILY TRANSCRIPTIONAL REGULATOR"/>
    <property type="match status" value="1"/>
</dbReference>
<dbReference type="Gene3D" id="1.10.357.10">
    <property type="entry name" value="Tetracycline Repressor, domain 2"/>
    <property type="match status" value="1"/>
</dbReference>
<dbReference type="InterPro" id="IPR001647">
    <property type="entry name" value="HTH_TetR"/>
</dbReference>
<name>A0A432LA30_9BACI</name>
<evidence type="ECO:0000256" key="1">
    <source>
        <dbReference type="ARBA" id="ARBA00022491"/>
    </source>
</evidence>
<accession>A0A432LA30</accession>
<evidence type="ECO:0000259" key="4">
    <source>
        <dbReference type="PROSITE" id="PS50977"/>
    </source>
</evidence>
<feature type="DNA-binding region" description="H-T-H motif" evidence="3">
    <location>
        <begin position="33"/>
        <end position="52"/>
    </location>
</feature>
<proteinExistence type="predicted"/>
<protein>
    <submittedName>
        <fullName evidence="5">TetR/AcrR family transcriptional regulator</fullName>
    </submittedName>
</protein>
<dbReference type="EMBL" id="RYYR01000018">
    <property type="protein sequence ID" value="RUL50929.1"/>
    <property type="molecule type" value="Genomic_DNA"/>
</dbReference>
<dbReference type="Proteomes" id="UP000287910">
    <property type="component" value="Unassembled WGS sequence"/>
</dbReference>
<keyword evidence="2 3" id="KW-0238">DNA-binding</keyword>
<evidence type="ECO:0000256" key="2">
    <source>
        <dbReference type="ARBA" id="ARBA00023125"/>
    </source>
</evidence>
<dbReference type="InterPro" id="IPR050624">
    <property type="entry name" value="HTH-type_Tx_Regulator"/>
</dbReference>
<dbReference type="Pfam" id="PF00440">
    <property type="entry name" value="TetR_N"/>
    <property type="match status" value="1"/>
</dbReference>
<evidence type="ECO:0000256" key="3">
    <source>
        <dbReference type="PROSITE-ProRule" id="PRU00335"/>
    </source>
</evidence>
<dbReference type="AlphaFoldDB" id="A0A432LA30"/>
<keyword evidence="1" id="KW-0678">Repressor</keyword>
<dbReference type="Pfam" id="PF14278">
    <property type="entry name" value="TetR_C_8"/>
    <property type="match status" value="1"/>
</dbReference>
<dbReference type="PROSITE" id="PS50977">
    <property type="entry name" value="HTH_TETR_2"/>
    <property type="match status" value="1"/>
</dbReference>
<reference evidence="5 6" key="1">
    <citation type="submission" date="2018-12" db="EMBL/GenBank/DDBJ databases">
        <title>Lysinibacillus antri sp. nov., isolated from a cave soil.</title>
        <authorList>
            <person name="Narsing Rao M.P."/>
            <person name="Zhang H."/>
            <person name="Dong Z.-Y."/>
            <person name="Niu X.-K."/>
            <person name="Zhang K."/>
            <person name="Fang B.-Z."/>
            <person name="Kang Y.-Q."/>
            <person name="Xiao M."/>
            <person name="Li W.-J."/>
        </authorList>
    </citation>
    <scope>NUCLEOTIDE SEQUENCE [LARGE SCALE GENOMIC DNA]</scope>
    <source>
        <strain evidence="5 6">SYSU K30002</strain>
    </source>
</reference>
<gene>
    <name evidence="5" type="ORF">EK386_13365</name>
</gene>
<dbReference type="GO" id="GO:0003677">
    <property type="term" value="F:DNA binding"/>
    <property type="evidence" value="ECO:0007669"/>
    <property type="project" value="UniProtKB-UniRule"/>
</dbReference>
<comment type="caution">
    <text evidence="5">The sequence shown here is derived from an EMBL/GenBank/DDBJ whole genome shotgun (WGS) entry which is preliminary data.</text>
</comment>
<dbReference type="PANTHER" id="PTHR43479">
    <property type="entry name" value="ACREF/ENVCD OPERON REPRESSOR-RELATED"/>
    <property type="match status" value="1"/>
</dbReference>